<sequence length="97" mass="11406">MNTAVKVSTFAKNVATAVIIISVVCYAENLKWISDSVIRLDMAENSVDDQFIGCEDKMYKLITKKILPEELKWNKNFKNIWDKYFKFTDYFIRIIKV</sequence>
<feature type="non-terminal residue" evidence="1">
    <location>
        <position position="97"/>
    </location>
</feature>
<gene>
    <name evidence="1" type="ORF">PDJAM_G00040040</name>
</gene>
<reference evidence="1" key="1">
    <citation type="submission" date="2020-02" db="EMBL/GenBank/DDBJ databases">
        <title>Genome sequencing of the panga catfish, Pangasius djambal.</title>
        <authorList>
            <person name="Wen M."/>
            <person name="Zahm M."/>
            <person name="Roques C."/>
            <person name="Cabau C."/>
            <person name="Klopp C."/>
            <person name="Donnadieu C."/>
            <person name="Jouanno E."/>
            <person name="Avarre J.-C."/>
            <person name="Campet M."/>
            <person name="Ha T."/>
            <person name="Dugue R."/>
            <person name="Lampietro C."/>
            <person name="Louis A."/>
            <person name="Herpin A."/>
            <person name="Echchiki A."/>
            <person name="Berthelot C."/>
            <person name="Parey E."/>
            <person name="Roest-Crollius H."/>
            <person name="Braasch I."/>
            <person name="Postlethwait J.H."/>
            <person name="Bobe J."/>
            <person name="Montfort J."/>
            <person name="Bouchez O."/>
            <person name="Begum T."/>
            <person name="Schartl M."/>
            <person name="Gustiano R."/>
            <person name="Guiguen Y."/>
        </authorList>
    </citation>
    <scope>NUCLEOTIDE SEQUENCE</scope>
    <source>
        <strain evidence="1">Pdj_M5554</strain>
    </source>
</reference>
<dbReference type="Proteomes" id="UP000830395">
    <property type="component" value="Chromosome 12"/>
</dbReference>
<keyword evidence="2" id="KW-1185">Reference proteome</keyword>
<name>A0ACC5YT08_9TELE</name>
<accession>A0ACC5YT08</accession>
<proteinExistence type="predicted"/>
<comment type="caution">
    <text evidence="1">The sequence shown here is derived from an EMBL/GenBank/DDBJ whole genome shotgun (WGS) entry which is preliminary data.</text>
</comment>
<evidence type="ECO:0000313" key="2">
    <source>
        <dbReference type="Proteomes" id="UP000830395"/>
    </source>
</evidence>
<dbReference type="EMBL" id="CM040986">
    <property type="protein sequence ID" value="MCJ8738809.1"/>
    <property type="molecule type" value="Genomic_DNA"/>
</dbReference>
<evidence type="ECO:0000313" key="1">
    <source>
        <dbReference type="EMBL" id="MCJ8738809.1"/>
    </source>
</evidence>
<organism evidence="1 2">
    <name type="scientific">Pangasius djambal</name>
    <dbReference type="NCBI Taxonomy" id="1691987"/>
    <lineage>
        <taxon>Eukaryota</taxon>
        <taxon>Metazoa</taxon>
        <taxon>Chordata</taxon>
        <taxon>Craniata</taxon>
        <taxon>Vertebrata</taxon>
        <taxon>Euteleostomi</taxon>
        <taxon>Actinopterygii</taxon>
        <taxon>Neopterygii</taxon>
        <taxon>Teleostei</taxon>
        <taxon>Ostariophysi</taxon>
        <taxon>Siluriformes</taxon>
        <taxon>Pangasiidae</taxon>
        <taxon>Pangasius</taxon>
    </lineage>
</organism>
<protein>
    <submittedName>
        <fullName evidence="1">Uncharacterized protein</fullName>
    </submittedName>
</protein>